<evidence type="ECO:0000313" key="2">
    <source>
        <dbReference type="EMBL" id="KKL82989.1"/>
    </source>
</evidence>
<dbReference type="EMBL" id="LAZR01022117">
    <property type="protein sequence ID" value="KKL82989.1"/>
    <property type="molecule type" value="Genomic_DNA"/>
</dbReference>
<name>A0A0F9F9F0_9ZZZZ</name>
<evidence type="ECO:0000256" key="1">
    <source>
        <dbReference type="SAM" id="MobiDB-lite"/>
    </source>
</evidence>
<feature type="compositionally biased region" description="Basic and acidic residues" evidence="1">
    <location>
        <begin position="61"/>
        <end position="76"/>
    </location>
</feature>
<feature type="region of interest" description="Disordered" evidence="1">
    <location>
        <begin position="55"/>
        <end position="76"/>
    </location>
</feature>
<sequence>MIESLPRSHALVSDELSKIEKWQFVVFTPFFAQSTPRSYACCSFMLNPTHILRPTPCGNEHSNHYERKDYNDKDGD</sequence>
<accession>A0A0F9F9F0</accession>
<dbReference type="AlphaFoldDB" id="A0A0F9F9F0"/>
<reference evidence="2" key="1">
    <citation type="journal article" date="2015" name="Nature">
        <title>Complex archaea that bridge the gap between prokaryotes and eukaryotes.</title>
        <authorList>
            <person name="Spang A."/>
            <person name="Saw J.H."/>
            <person name="Jorgensen S.L."/>
            <person name="Zaremba-Niedzwiedzka K."/>
            <person name="Martijn J."/>
            <person name="Lind A.E."/>
            <person name="van Eijk R."/>
            <person name="Schleper C."/>
            <person name="Guy L."/>
            <person name="Ettema T.J."/>
        </authorList>
    </citation>
    <scope>NUCLEOTIDE SEQUENCE</scope>
</reference>
<organism evidence="2">
    <name type="scientific">marine sediment metagenome</name>
    <dbReference type="NCBI Taxonomy" id="412755"/>
    <lineage>
        <taxon>unclassified sequences</taxon>
        <taxon>metagenomes</taxon>
        <taxon>ecological metagenomes</taxon>
    </lineage>
</organism>
<gene>
    <name evidence="2" type="ORF">LCGC14_1979290</name>
</gene>
<comment type="caution">
    <text evidence="2">The sequence shown here is derived from an EMBL/GenBank/DDBJ whole genome shotgun (WGS) entry which is preliminary data.</text>
</comment>
<proteinExistence type="predicted"/>
<protein>
    <submittedName>
        <fullName evidence="2">Uncharacterized protein</fullName>
    </submittedName>
</protein>